<dbReference type="AlphaFoldDB" id="A0A4Y4DMI4"/>
<accession>A0A4Y4DMI4</accession>
<evidence type="ECO:0000313" key="3">
    <source>
        <dbReference type="Proteomes" id="UP000316612"/>
    </source>
</evidence>
<organism evidence="2 3">
    <name type="scientific">Glutamicibacter uratoxydans</name>
    <name type="common">Arthrobacter uratoxydans</name>
    <dbReference type="NCBI Taxonomy" id="43667"/>
    <lineage>
        <taxon>Bacteria</taxon>
        <taxon>Bacillati</taxon>
        <taxon>Actinomycetota</taxon>
        <taxon>Actinomycetes</taxon>
        <taxon>Micrococcales</taxon>
        <taxon>Micrococcaceae</taxon>
        <taxon>Glutamicibacter</taxon>
    </lineage>
</organism>
<evidence type="ECO:0000313" key="2">
    <source>
        <dbReference type="EMBL" id="GED06532.1"/>
    </source>
</evidence>
<gene>
    <name evidence="2" type="ORF">AUR04nite_20640</name>
</gene>
<dbReference type="EMBL" id="BJNY01000011">
    <property type="protein sequence ID" value="GED06532.1"/>
    <property type="molecule type" value="Genomic_DNA"/>
</dbReference>
<evidence type="ECO:0000256" key="1">
    <source>
        <dbReference type="SAM" id="MobiDB-lite"/>
    </source>
</evidence>
<keyword evidence="3" id="KW-1185">Reference proteome</keyword>
<name>A0A4Y4DMI4_GLUUR</name>
<feature type="region of interest" description="Disordered" evidence="1">
    <location>
        <begin position="1"/>
        <end position="24"/>
    </location>
</feature>
<feature type="region of interest" description="Disordered" evidence="1">
    <location>
        <begin position="185"/>
        <end position="231"/>
    </location>
</feature>
<proteinExistence type="predicted"/>
<sequence>MIDIVMSASSPHPRNSRRSDSRRAPQWVAPVLAAALAAGTTWGVGMTVFKGALVEAGQPEEVAHSSADQKAQWVLGAELSRLHARAQALAQLSGDQREAKALTALEQTLSQGASLLGQLSYDNEPAVQMPSEATPAAVAELAVDVAELSHDLPVQATGNLDQGKEFAQIAFQMNFDARRLLAHKDKKQSASLPQPLHGSADSRMASDDGSDAVSCLGNPEQLTRTPEDMNAASGESIALSRALDRGYALDYVLQLEAARGPKSSAASIEQKRKTLNSQLDRLRSALGKDCADLRQPAYQMLEDSIDNLDDLSSKARSDFSAALVTASGNADGQAQSVISSVAFDVLKSMDSSNKPQAILKIDATS</sequence>
<comment type="caution">
    <text evidence="2">The sequence shown here is derived from an EMBL/GenBank/DDBJ whole genome shotgun (WGS) entry which is preliminary data.</text>
</comment>
<dbReference type="Proteomes" id="UP000316612">
    <property type="component" value="Unassembled WGS sequence"/>
</dbReference>
<evidence type="ECO:0008006" key="4">
    <source>
        <dbReference type="Google" id="ProtNLM"/>
    </source>
</evidence>
<reference evidence="2 3" key="1">
    <citation type="submission" date="2019-06" db="EMBL/GenBank/DDBJ databases">
        <title>Whole genome shotgun sequence of Glutamicibacter uratoxydans NBRC 15515.</title>
        <authorList>
            <person name="Hosoyama A."/>
            <person name="Uohara A."/>
            <person name="Ohji S."/>
            <person name="Ichikawa N."/>
        </authorList>
    </citation>
    <scope>NUCLEOTIDE SEQUENCE [LARGE SCALE GENOMIC DNA]</scope>
    <source>
        <strain evidence="2 3">NBRC 15515</strain>
    </source>
</reference>
<protein>
    <recommendedName>
        <fullName evidence="4">DUF4439 domain-containing protein</fullName>
    </recommendedName>
</protein>